<dbReference type="InterPro" id="IPR009056">
    <property type="entry name" value="Cyt_c-like_dom"/>
</dbReference>
<keyword evidence="7" id="KW-1185">Reference proteome</keyword>
<dbReference type="Proteomes" id="UP000268623">
    <property type="component" value="Unassembled WGS sequence"/>
</dbReference>
<organism evidence="6 7">
    <name type="scientific">Methylocystis hirsuta</name>
    <dbReference type="NCBI Taxonomy" id="369798"/>
    <lineage>
        <taxon>Bacteria</taxon>
        <taxon>Pseudomonadati</taxon>
        <taxon>Pseudomonadota</taxon>
        <taxon>Alphaproteobacteria</taxon>
        <taxon>Hyphomicrobiales</taxon>
        <taxon>Methylocystaceae</taxon>
        <taxon>Methylocystis</taxon>
    </lineage>
</organism>
<dbReference type="GO" id="GO:0046872">
    <property type="term" value="F:metal ion binding"/>
    <property type="evidence" value="ECO:0007669"/>
    <property type="project" value="UniProtKB-KW"/>
</dbReference>
<evidence type="ECO:0000256" key="1">
    <source>
        <dbReference type="ARBA" id="ARBA00022617"/>
    </source>
</evidence>
<sequence length="161" mass="17363">MIRAIAVIALCVLSACSDMSNQPKQRSYSPLVGPAQTPPGIVAFLYRKPNAPPLTLALIERGQQRYRIFCTPCHSELGNGQGMIVQRGFPAPPSYDSERLLQAPTRHFVDVIAQGHGAMYSYAARVPPADQWAIAAYIRALQKSQNASATDLAAAKAETAP</sequence>
<dbReference type="PANTHER" id="PTHR40394">
    <property type="entry name" value="LIPOPROTEIN-RELATED"/>
    <property type="match status" value="1"/>
</dbReference>
<evidence type="ECO:0000313" key="7">
    <source>
        <dbReference type="Proteomes" id="UP000268623"/>
    </source>
</evidence>
<dbReference type="Pfam" id="PF13442">
    <property type="entry name" value="Cytochrome_CBB3"/>
    <property type="match status" value="1"/>
</dbReference>
<dbReference type="PANTHER" id="PTHR40394:SF2">
    <property type="entry name" value="QUINOL:CYTOCHROME C OXIDOREDUCTASE MEMBRANE PROTEIN"/>
    <property type="match status" value="1"/>
</dbReference>
<evidence type="ECO:0000259" key="5">
    <source>
        <dbReference type="PROSITE" id="PS51007"/>
    </source>
</evidence>
<name>A0A3M9XL43_9HYPH</name>
<evidence type="ECO:0000256" key="3">
    <source>
        <dbReference type="ARBA" id="ARBA00023004"/>
    </source>
</evidence>
<keyword evidence="1 4" id="KW-0349">Heme</keyword>
<keyword evidence="2 4" id="KW-0479">Metal-binding</keyword>
<dbReference type="PROSITE" id="PS51007">
    <property type="entry name" value="CYTC"/>
    <property type="match status" value="1"/>
</dbReference>
<dbReference type="EMBL" id="QWDD01000001">
    <property type="protein sequence ID" value="RNJ48969.1"/>
    <property type="molecule type" value="Genomic_DNA"/>
</dbReference>
<dbReference type="RefSeq" id="WP_123174957.1">
    <property type="nucleotide sequence ID" value="NZ_QWDD01000001.1"/>
</dbReference>
<dbReference type="AlphaFoldDB" id="A0A3M9XL43"/>
<proteinExistence type="predicted"/>
<dbReference type="GO" id="GO:0020037">
    <property type="term" value="F:heme binding"/>
    <property type="evidence" value="ECO:0007669"/>
    <property type="project" value="InterPro"/>
</dbReference>
<dbReference type="InterPro" id="IPR036909">
    <property type="entry name" value="Cyt_c-like_dom_sf"/>
</dbReference>
<evidence type="ECO:0000256" key="2">
    <source>
        <dbReference type="ARBA" id="ARBA00022723"/>
    </source>
</evidence>
<dbReference type="GO" id="GO:0009055">
    <property type="term" value="F:electron transfer activity"/>
    <property type="evidence" value="ECO:0007669"/>
    <property type="project" value="InterPro"/>
</dbReference>
<comment type="caution">
    <text evidence="6">The sequence shown here is derived from an EMBL/GenBank/DDBJ whole genome shotgun (WGS) entry which is preliminary data.</text>
</comment>
<accession>A0A3M9XL43</accession>
<dbReference type="SUPFAM" id="SSF46626">
    <property type="entry name" value="Cytochrome c"/>
    <property type="match status" value="1"/>
</dbReference>
<gene>
    <name evidence="6" type="ORF">D1O30_04415</name>
</gene>
<dbReference type="PROSITE" id="PS51257">
    <property type="entry name" value="PROKAR_LIPOPROTEIN"/>
    <property type="match status" value="1"/>
</dbReference>
<evidence type="ECO:0000256" key="4">
    <source>
        <dbReference type="PROSITE-ProRule" id="PRU00433"/>
    </source>
</evidence>
<dbReference type="OrthoDB" id="335174at2"/>
<feature type="domain" description="Cytochrome c" evidence="5">
    <location>
        <begin position="57"/>
        <end position="142"/>
    </location>
</feature>
<evidence type="ECO:0000313" key="6">
    <source>
        <dbReference type="EMBL" id="RNJ48969.1"/>
    </source>
</evidence>
<keyword evidence="3 4" id="KW-0408">Iron</keyword>
<protein>
    <submittedName>
        <fullName evidence="6">Cytochrome c</fullName>
    </submittedName>
</protein>
<reference evidence="6 7" key="1">
    <citation type="submission" date="2018-08" db="EMBL/GenBank/DDBJ databases">
        <title>Genome sequence of Methylocystis hirsuta CSC1, a methanotroph able to accumulate PHAs.</title>
        <authorList>
            <person name="Bordel S."/>
            <person name="Rodriguez E."/>
            <person name="Gancedo J."/>
            <person name="Munoz R."/>
        </authorList>
    </citation>
    <scope>NUCLEOTIDE SEQUENCE [LARGE SCALE GENOMIC DNA]</scope>
    <source>
        <strain evidence="6 7">CSC1</strain>
    </source>
</reference>
<dbReference type="Gene3D" id="1.10.760.10">
    <property type="entry name" value="Cytochrome c-like domain"/>
    <property type="match status" value="1"/>
</dbReference>